<reference evidence="2 3" key="1">
    <citation type="journal article" date="2017" name="Gigascience">
        <title>Genome sequence of the small brown planthopper, Laodelphax striatellus.</title>
        <authorList>
            <person name="Zhu J."/>
            <person name="Jiang F."/>
            <person name="Wang X."/>
            <person name="Yang P."/>
            <person name="Bao Y."/>
            <person name="Zhao W."/>
            <person name="Wang W."/>
            <person name="Lu H."/>
            <person name="Wang Q."/>
            <person name="Cui N."/>
            <person name="Li J."/>
            <person name="Chen X."/>
            <person name="Luo L."/>
            <person name="Yu J."/>
            <person name="Kang L."/>
            <person name="Cui F."/>
        </authorList>
    </citation>
    <scope>NUCLEOTIDE SEQUENCE [LARGE SCALE GENOMIC DNA]</scope>
    <source>
        <strain evidence="2">Lst14</strain>
    </source>
</reference>
<feature type="compositionally biased region" description="Basic residues" evidence="1">
    <location>
        <begin position="257"/>
        <end position="267"/>
    </location>
</feature>
<dbReference type="AlphaFoldDB" id="A0A482XAP8"/>
<feature type="compositionally biased region" description="Basic residues" evidence="1">
    <location>
        <begin position="405"/>
        <end position="415"/>
    </location>
</feature>
<keyword evidence="3" id="KW-1185">Reference proteome</keyword>
<comment type="caution">
    <text evidence="2">The sequence shown here is derived from an EMBL/GenBank/DDBJ whole genome shotgun (WGS) entry which is preliminary data.</text>
</comment>
<protein>
    <submittedName>
        <fullName evidence="2">Uncharacterized protein</fullName>
    </submittedName>
</protein>
<feature type="region of interest" description="Disordered" evidence="1">
    <location>
        <begin position="152"/>
        <end position="181"/>
    </location>
</feature>
<feature type="compositionally biased region" description="Acidic residues" evidence="1">
    <location>
        <begin position="388"/>
        <end position="398"/>
    </location>
</feature>
<evidence type="ECO:0000313" key="2">
    <source>
        <dbReference type="EMBL" id="RZF43045.1"/>
    </source>
</evidence>
<dbReference type="InParanoid" id="A0A482XAP8"/>
<feature type="compositionally biased region" description="Basic residues" evidence="1">
    <location>
        <begin position="308"/>
        <end position="321"/>
    </location>
</feature>
<gene>
    <name evidence="2" type="ORF">LSTR_LSTR001223</name>
</gene>
<evidence type="ECO:0000256" key="1">
    <source>
        <dbReference type="SAM" id="MobiDB-lite"/>
    </source>
</evidence>
<proteinExistence type="predicted"/>
<accession>A0A482XAP8</accession>
<evidence type="ECO:0000313" key="3">
    <source>
        <dbReference type="Proteomes" id="UP000291343"/>
    </source>
</evidence>
<feature type="compositionally biased region" description="Basic and acidic residues" evidence="1">
    <location>
        <begin position="45"/>
        <end position="54"/>
    </location>
</feature>
<dbReference type="Proteomes" id="UP000291343">
    <property type="component" value="Unassembled WGS sequence"/>
</dbReference>
<dbReference type="STRING" id="195883.A0A482XAP8"/>
<feature type="compositionally biased region" description="Basic and acidic residues" evidence="1">
    <location>
        <begin position="344"/>
        <end position="357"/>
    </location>
</feature>
<dbReference type="OrthoDB" id="10458898at2759"/>
<feature type="region of interest" description="Disordered" evidence="1">
    <location>
        <begin position="256"/>
        <end position="371"/>
    </location>
</feature>
<name>A0A482XAP8_LAOST</name>
<organism evidence="2 3">
    <name type="scientific">Laodelphax striatellus</name>
    <name type="common">Small brown planthopper</name>
    <name type="synonym">Delphax striatella</name>
    <dbReference type="NCBI Taxonomy" id="195883"/>
    <lineage>
        <taxon>Eukaryota</taxon>
        <taxon>Metazoa</taxon>
        <taxon>Ecdysozoa</taxon>
        <taxon>Arthropoda</taxon>
        <taxon>Hexapoda</taxon>
        <taxon>Insecta</taxon>
        <taxon>Pterygota</taxon>
        <taxon>Neoptera</taxon>
        <taxon>Paraneoptera</taxon>
        <taxon>Hemiptera</taxon>
        <taxon>Auchenorrhyncha</taxon>
        <taxon>Fulgoroidea</taxon>
        <taxon>Delphacidae</taxon>
        <taxon>Criomorphinae</taxon>
        <taxon>Laodelphax</taxon>
    </lineage>
</organism>
<feature type="region of interest" description="Disordered" evidence="1">
    <location>
        <begin position="384"/>
        <end position="415"/>
    </location>
</feature>
<feature type="region of interest" description="Disordered" evidence="1">
    <location>
        <begin position="1"/>
        <end position="135"/>
    </location>
</feature>
<feature type="compositionally biased region" description="Basic and acidic residues" evidence="1">
    <location>
        <begin position="268"/>
        <end position="292"/>
    </location>
</feature>
<dbReference type="EMBL" id="QKKF02013261">
    <property type="protein sequence ID" value="RZF43045.1"/>
    <property type="molecule type" value="Genomic_DNA"/>
</dbReference>
<sequence length="447" mass="50081">MSDKVISTEGDTSSDDDRDGDSRLNFCSGMLVPPPSPIFHGKQSQTKEETESPKLIRPSLIVPSPPSRRKILQIHRATLDLDPNSDNGEGMTSELPDSDDDSPVGRRSGTRRSQQADGSIRGGAHRCCDKTDMPPELIVTPAQVYEMQSMDFAEKSPSKESKGKEESPSLPGKAENCWSPDRIRSHHSSRMQQRYDFIQDGLSGRLSLQTSLTLRQSIWTSVDYCPECSSPQAWGSQSLIIPPSDDIIQACNQKLNSLKKHKHHDTRKNKEKDRDKSAKRDIVKLKTSKSEPEIDMSQIPPQESLQTSKKRTRRKTTRVKKQQSQSSTIDSTIKNDPNLLIEPVRVEESRKSKELPWKKPPRQPIARTRFRKGGIVATATVRTFTDQEAAEDSDDEDEKTNVNGGKKKKKKRKFLNLHKKVRKVLSATVTAVTASTSNEGCKSGKNR</sequence>
<feature type="compositionally biased region" description="Basic and acidic residues" evidence="1">
    <location>
        <begin position="152"/>
        <end position="167"/>
    </location>
</feature>